<sequence>MRLTALSCTLLLPLLAEANPFQRLFSAPKPPPPPPPPELTLSLRHLHAVSPTNDIVFADVAHPALAPQSAHHNSHSLRTRSTRVHRPRSQEAFKSARLRSLRKQESQNVDWDEDEVDGPDVTDRATLLELAKMTYDSYITPADPDWYEIGDEWTTHYPFGWEPEADGFRGYVFATEDNSTVVVSIKGTSAAIFGGGGPTARKDKLNDNLLFSCCCARVGWSWTPACGCFAGGWKCDADCVEQALQDDSLFYPIGTNLYNNITYMYPTANIWLTGHSLGGALSALLGATFGAPVVAFEAPGDRMAARRLHLPSPPSNLHITHVFHNGDPIAMGTCNGPLSACSIGGYALESRCHQGRRIIFDTVGKWGWSVDIRTHVIKVVIDQLLTNGTWTEEDGSEIPPLMDEEEDCTECYSWDYGDYKNSSISSMRSL</sequence>
<keyword evidence="8" id="KW-0967">Endosome</keyword>
<keyword evidence="11" id="KW-0735">Signal-anchor</keyword>
<dbReference type="Proteomes" id="UP000027195">
    <property type="component" value="Unassembled WGS sequence"/>
</dbReference>
<dbReference type="GO" id="GO:0004620">
    <property type="term" value="F:phospholipase activity"/>
    <property type="evidence" value="ECO:0007669"/>
    <property type="project" value="TreeGrafter"/>
</dbReference>
<reference evidence="23" key="1">
    <citation type="journal article" date="2014" name="Proc. Natl. Acad. Sci. U.S.A.">
        <title>Extensive sampling of basidiomycete genomes demonstrates inadequacy of the white-rot/brown-rot paradigm for wood decay fungi.</title>
        <authorList>
            <person name="Riley R."/>
            <person name="Salamov A.A."/>
            <person name="Brown D.W."/>
            <person name="Nagy L.G."/>
            <person name="Floudas D."/>
            <person name="Held B.W."/>
            <person name="Levasseur A."/>
            <person name="Lombard V."/>
            <person name="Morin E."/>
            <person name="Otillar R."/>
            <person name="Lindquist E.A."/>
            <person name="Sun H."/>
            <person name="LaButti K.M."/>
            <person name="Schmutz J."/>
            <person name="Jabbour D."/>
            <person name="Luo H."/>
            <person name="Baker S.E."/>
            <person name="Pisabarro A.G."/>
            <person name="Walton J.D."/>
            <person name="Blanchette R.A."/>
            <person name="Henrissat B."/>
            <person name="Martin F."/>
            <person name="Cullen D."/>
            <person name="Hibbett D.S."/>
            <person name="Grigoriev I.V."/>
        </authorList>
    </citation>
    <scope>NUCLEOTIDE SEQUENCE [LARGE SCALE GENOMIC DNA]</scope>
    <source>
        <strain evidence="23">FD-172 SS1</strain>
    </source>
</reference>
<dbReference type="InterPro" id="IPR029058">
    <property type="entry name" value="AB_hydrolase_fold"/>
</dbReference>
<comment type="subcellular location">
    <subcellularLocation>
        <location evidence="3">Endosome</location>
        <location evidence="3">Multivesicular body membrane</location>
        <topology evidence="3">Single-pass type II membrane protein</topology>
    </subcellularLocation>
    <subcellularLocation>
        <location evidence="2">Prevacuolar compartment membrane</location>
        <topology evidence="2">Single-pass type II membrane protein</topology>
    </subcellularLocation>
</comment>
<dbReference type="GO" id="GO:0032585">
    <property type="term" value="C:multivesicular body membrane"/>
    <property type="evidence" value="ECO:0007669"/>
    <property type="project" value="UniProtKB-SubCell"/>
</dbReference>
<keyword evidence="14" id="KW-0443">Lipid metabolism</keyword>
<protein>
    <recommendedName>
        <fullName evidence="6">triacylglycerol lipase</fullName>
        <ecNumber evidence="6">3.1.1.3</ecNumber>
    </recommendedName>
    <alternativeName>
        <fullName evidence="18">Autophagy-related protein 15</fullName>
    </alternativeName>
</protein>
<dbReference type="Pfam" id="PF01764">
    <property type="entry name" value="Lipase_3"/>
    <property type="match status" value="1"/>
</dbReference>
<evidence type="ECO:0000256" key="16">
    <source>
        <dbReference type="ARBA" id="ARBA00023180"/>
    </source>
</evidence>
<keyword evidence="10" id="KW-0442">Lipid degradation</keyword>
<name>A0A067N4J4_BOTB1</name>
<feature type="signal peptide" evidence="20">
    <location>
        <begin position="1"/>
        <end position="18"/>
    </location>
</feature>
<gene>
    <name evidence="22" type="ORF">BOTBODRAFT_29072</name>
</gene>
<dbReference type="HOGENOM" id="CLU_028295_1_1_1"/>
<comment type="subunit">
    <text evidence="5">Binds to both phosphatidylinositol (PI) and phosphatidylinositol 3,5-bisphosphate (PIP2).</text>
</comment>
<evidence type="ECO:0000256" key="18">
    <source>
        <dbReference type="ARBA" id="ARBA00029828"/>
    </source>
</evidence>
<evidence type="ECO:0000259" key="21">
    <source>
        <dbReference type="Pfam" id="PF01764"/>
    </source>
</evidence>
<evidence type="ECO:0000313" key="23">
    <source>
        <dbReference type="Proteomes" id="UP000027195"/>
    </source>
</evidence>
<evidence type="ECO:0000256" key="4">
    <source>
        <dbReference type="ARBA" id="ARBA00010701"/>
    </source>
</evidence>
<evidence type="ECO:0000256" key="7">
    <source>
        <dbReference type="ARBA" id="ARBA00022692"/>
    </source>
</evidence>
<evidence type="ECO:0000256" key="15">
    <source>
        <dbReference type="ARBA" id="ARBA00023136"/>
    </source>
</evidence>
<evidence type="ECO:0000256" key="14">
    <source>
        <dbReference type="ARBA" id="ARBA00023098"/>
    </source>
</evidence>
<keyword evidence="7" id="KW-0812">Transmembrane</keyword>
<feature type="region of interest" description="Disordered" evidence="19">
    <location>
        <begin position="67"/>
        <end position="99"/>
    </location>
</feature>
<keyword evidence="16" id="KW-0325">Glycoprotein</keyword>
<dbReference type="STRING" id="930990.A0A067N4J4"/>
<evidence type="ECO:0000256" key="20">
    <source>
        <dbReference type="SAM" id="SignalP"/>
    </source>
</evidence>
<evidence type="ECO:0000256" key="12">
    <source>
        <dbReference type="ARBA" id="ARBA00022989"/>
    </source>
</evidence>
<keyword evidence="15" id="KW-0472">Membrane</keyword>
<dbReference type="EC" id="3.1.1.3" evidence="6"/>
<dbReference type="InterPro" id="IPR002921">
    <property type="entry name" value="Fungal_lipase-type"/>
</dbReference>
<dbReference type="SUPFAM" id="SSF53474">
    <property type="entry name" value="alpha/beta-Hydrolases"/>
    <property type="match status" value="1"/>
</dbReference>
<dbReference type="GO" id="GO:0034496">
    <property type="term" value="P:multivesicular body membrane disassembly"/>
    <property type="evidence" value="ECO:0007669"/>
    <property type="project" value="TreeGrafter"/>
</dbReference>
<comment type="similarity">
    <text evidence="4">Belongs to the AB hydrolase superfamily. Lipase family.</text>
</comment>
<proteinExistence type="inferred from homology"/>
<keyword evidence="23" id="KW-1185">Reference proteome</keyword>
<evidence type="ECO:0000256" key="6">
    <source>
        <dbReference type="ARBA" id="ARBA00013279"/>
    </source>
</evidence>
<evidence type="ECO:0000256" key="13">
    <source>
        <dbReference type="ARBA" id="ARBA00023006"/>
    </source>
</evidence>
<evidence type="ECO:0000256" key="5">
    <source>
        <dbReference type="ARBA" id="ARBA00011137"/>
    </source>
</evidence>
<dbReference type="FunCoup" id="A0A067N4J4">
    <property type="interactions" value="66"/>
</dbReference>
<dbReference type="GO" id="GO:0005775">
    <property type="term" value="C:vacuolar lumen"/>
    <property type="evidence" value="ECO:0007669"/>
    <property type="project" value="TreeGrafter"/>
</dbReference>
<dbReference type="GO" id="GO:0004806">
    <property type="term" value="F:triacylglycerol lipase activity"/>
    <property type="evidence" value="ECO:0007669"/>
    <property type="project" value="UniProtKB-EC"/>
</dbReference>
<evidence type="ECO:0000256" key="11">
    <source>
        <dbReference type="ARBA" id="ARBA00022968"/>
    </source>
</evidence>
<keyword evidence="12" id="KW-1133">Transmembrane helix</keyword>
<evidence type="ECO:0000256" key="10">
    <source>
        <dbReference type="ARBA" id="ARBA00022963"/>
    </source>
</evidence>
<evidence type="ECO:0000256" key="2">
    <source>
        <dbReference type="ARBA" id="ARBA00004270"/>
    </source>
</evidence>
<evidence type="ECO:0000256" key="1">
    <source>
        <dbReference type="ARBA" id="ARBA00001024"/>
    </source>
</evidence>
<evidence type="ECO:0000256" key="3">
    <source>
        <dbReference type="ARBA" id="ARBA00004343"/>
    </source>
</evidence>
<dbReference type="OrthoDB" id="58570at2759"/>
<accession>A0A067N4J4</accession>
<evidence type="ECO:0000256" key="9">
    <source>
        <dbReference type="ARBA" id="ARBA00022801"/>
    </source>
</evidence>
<dbReference type="EMBL" id="KL198021">
    <property type="protein sequence ID" value="KDQ18696.1"/>
    <property type="molecule type" value="Genomic_DNA"/>
</dbReference>
<dbReference type="CDD" id="cd00519">
    <property type="entry name" value="Lipase_3"/>
    <property type="match status" value="1"/>
</dbReference>
<feature type="chain" id="PRO_5001641805" description="triacylglycerol lipase" evidence="20">
    <location>
        <begin position="19"/>
        <end position="430"/>
    </location>
</feature>
<dbReference type="GO" id="GO:0046461">
    <property type="term" value="P:neutral lipid catabolic process"/>
    <property type="evidence" value="ECO:0007669"/>
    <property type="project" value="TreeGrafter"/>
</dbReference>
<evidence type="ECO:0000256" key="19">
    <source>
        <dbReference type="SAM" id="MobiDB-lite"/>
    </source>
</evidence>
<dbReference type="AlphaFoldDB" id="A0A067N4J4"/>
<feature type="compositionally biased region" description="Basic residues" evidence="19">
    <location>
        <begin position="72"/>
        <end position="87"/>
    </location>
</feature>
<dbReference type="InterPro" id="IPR050805">
    <property type="entry name" value="ATG15_Lipase"/>
</dbReference>
<dbReference type="GO" id="GO:0034727">
    <property type="term" value="P:piecemeal microautophagy of the nucleus"/>
    <property type="evidence" value="ECO:0007669"/>
    <property type="project" value="TreeGrafter"/>
</dbReference>
<feature type="domain" description="Fungal lipase-type" evidence="21">
    <location>
        <begin position="261"/>
        <end position="288"/>
    </location>
</feature>
<comment type="function">
    <text evidence="17">Lipase which is essential for lysis of subvacuolar cytoplasm to vacuole targeted bodies and intravacuolar autophagic bodies. Involved in the lysis of intravacuolar multivesicular body (MVB) vesicles. The intravacuolar membrane disintegration by ATG15 is critical to life span extension.</text>
</comment>
<keyword evidence="20" id="KW-0732">Signal</keyword>
<dbReference type="InParanoid" id="A0A067N4J4"/>
<dbReference type="PANTHER" id="PTHR47175:SF2">
    <property type="entry name" value="LIPASE ATG15-RELATED"/>
    <property type="match status" value="1"/>
</dbReference>
<dbReference type="PANTHER" id="PTHR47175">
    <property type="entry name" value="LIPASE ATG15-RELATED"/>
    <property type="match status" value="1"/>
</dbReference>
<evidence type="ECO:0000313" key="22">
    <source>
        <dbReference type="EMBL" id="KDQ18696.1"/>
    </source>
</evidence>
<organism evidence="22 23">
    <name type="scientific">Botryobasidium botryosum (strain FD-172 SS1)</name>
    <dbReference type="NCBI Taxonomy" id="930990"/>
    <lineage>
        <taxon>Eukaryota</taxon>
        <taxon>Fungi</taxon>
        <taxon>Dikarya</taxon>
        <taxon>Basidiomycota</taxon>
        <taxon>Agaricomycotina</taxon>
        <taxon>Agaricomycetes</taxon>
        <taxon>Cantharellales</taxon>
        <taxon>Botryobasidiaceae</taxon>
        <taxon>Botryobasidium</taxon>
    </lineage>
</organism>
<evidence type="ECO:0000256" key="8">
    <source>
        <dbReference type="ARBA" id="ARBA00022753"/>
    </source>
</evidence>
<keyword evidence="13" id="KW-0072">Autophagy</keyword>
<keyword evidence="9" id="KW-0378">Hydrolase</keyword>
<dbReference type="Gene3D" id="3.40.50.1820">
    <property type="entry name" value="alpha/beta hydrolase"/>
    <property type="match status" value="1"/>
</dbReference>
<dbReference type="GO" id="GO:0006660">
    <property type="term" value="P:phosphatidylserine catabolic process"/>
    <property type="evidence" value="ECO:0007669"/>
    <property type="project" value="TreeGrafter"/>
</dbReference>
<evidence type="ECO:0000256" key="17">
    <source>
        <dbReference type="ARBA" id="ARBA00024663"/>
    </source>
</evidence>
<comment type="catalytic activity">
    <reaction evidence="1">
        <text>a triacylglycerol + H2O = a diacylglycerol + a fatty acid + H(+)</text>
        <dbReference type="Rhea" id="RHEA:12044"/>
        <dbReference type="ChEBI" id="CHEBI:15377"/>
        <dbReference type="ChEBI" id="CHEBI:15378"/>
        <dbReference type="ChEBI" id="CHEBI:17855"/>
        <dbReference type="ChEBI" id="CHEBI:18035"/>
        <dbReference type="ChEBI" id="CHEBI:28868"/>
        <dbReference type="EC" id="3.1.1.3"/>
    </reaction>
</comment>